<dbReference type="Pfam" id="PF16921">
    <property type="entry name" value="Tex_YqgF"/>
    <property type="match status" value="1"/>
</dbReference>
<dbReference type="InterPro" id="IPR023319">
    <property type="entry name" value="Tex-like_HTH_dom_sf"/>
</dbReference>
<dbReference type="SUPFAM" id="SSF50249">
    <property type="entry name" value="Nucleic acid-binding proteins"/>
    <property type="match status" value="1"/>
</dbReference>
<dbReference type="InterPro" id="IPR010994">
    <property type="entry name" value="RuvA_2-like"/>
</dbReference>
<evidence type="ECO:0000256" key="2">
    <source>
        <dbReference type="SAM" id="MobiDB-lite"/>
    </source>
</evidence>
<dbReference type="Pfam" id="PF12836">
    <property type="entry name" value="HHH_3"/>
    <property type="match status" value="1"/>
</dbReference>
<reference evidence="4 5" key="1">
    <citation type="submission" date="2020-10" db="EMBL/GenBank/DDBJ databases">
        <title>Sequencing the genomes of 1000 actinobacteria strains.</title>
        <authorList>
            <person name="Klenk H.-P."/>
        </authorList>
    </citation>
    <scope>NUCLEOTIDE SEQUENCE [LARGE SCALE GENOMIC DNA]</scope>
    <source>
        <strain evidence="4 5">DSM 43173</strain>
    </source>
</reference>
<dbReference type="InterPro" id="IPR050437">
    <property type="entry name" value="Ribos_protein_bS1-like"/>
</dbReference>
<dbReference type="SMART" id="SM00732">
    <property type="entry name" value="YqgFc"/>
    <property type="match status" value="1"/>
</dbReference>
<proteinExistence type="predicted"/>
<evidence type="ECO:0000256" key="1">
    <source>
        <dbReference type="PROSITE-ProRule" id="PRU00182"/>
    </source>
</evidence>
<dbReference type="InterPro" id="IPR044146">
    <property type="entry name" value="S1_Tex"/>
</dbReference>
<dbReference type="InterPro" id="IPR037027">
    <property type="entry name" value="YqgF/RNaseH-like_dom_sf"/>
</dbReference>
<dbReference type="Pfam" id="PF17674">
    <property type="entry name" value="HHH_9"/>
    <property type="match status" value="1"/>
</dbReference>
<dbReference type="SMART" id="SM00316">
    <property type="entry name" value="S1"/>
    <property type="match status" value="1"/>
</dbReference>
<dbReference type="Pfam" id="PF09371">
    <property type="entry name" value="Tex_N"/>
    <property type="match status" value="1"/>
</dbReference>
<name>A0ABR9M389_9ACTN</name>
<dbReference type="Gene3D" id="1.10.150.310">
    <property type="entry name" value="Tex RuvX-like domain-like"/>
    <property type="match status" value="1"/>
</dbReference>
<dbReference type="InterPro" id="IPR006641">
    <property type="entry name" value="YqgF/RNaseH-like_dom"/>
</dbReference>
<dbReference type="Gene3D" id="2.40.50.140">
    <property type="entry name" value="Nucleic acid-binding proteins"/>
    <property type="match status" value="1"/>
</dbReference>
<dbReference type="SUPFAM" id="SSF53098">
    <property type="entry name" value="Ribonuclease H-like"/>
    <property type="match status" value="1"/>
</dbReference>
<dbReference type="PANTHER" id="PTHR10724:SF10">
    <property type="entry name" value="S1 RNA-BINDING DOMAIN-CONTAINING PROTEIN 1"/>
    <property type="match status" value="1"/>
</dbReference>
<dbReference type="PROSITE" id="PS50889">
    <property type="entry name" value="S4"/>
    <property type="match status" value="1"/>
</dbReference>
<dbReference type="PANTHER" id="PTHR10724">
    <property type="entry name" value="30S RIBOSOMAL PROTEIN S1"/>
    <property type="match status" value="1"/>
</dbReference>
<dbReference type="CDD" id="cd05685">
    <property type="entry name" value="S1_Tex"/>
    <property type="match status" value="1"/>
</dbReference>
<sequence>MLSIHQRIAAELGVRDGQVQAAVELLDGGATVPFIARYRKEVTGTLDDAQLRTLEERLRYLRELEERRAAILESIESQGKLDDELREQIMAAETKARLEDIYLPYKPKRRTKAQIARELGLEPLADQLLADPTLDPAATAEGFVTEGVADAGAALEGARAILIERFAEDADLIGGLREQLWSRGRLVSKVREGKEEAGAKFSDYFEFGEPFTKLPSHRILAMFRGEKEEVLSVTLEPDDSPDYELRIASRFGVSDQGRPADKWLGETVRWAWRTRILVHLGIDLRMRLWQAAEDEAVRVFAANLRDLLLAAPAGSRPTMGLDPGLRTGVKVAVVDATGKVVETATIYPHEPKRQWDQSLAVLGALAQRHGVELIAIGNGTASRETDKLAGELVKHMPSITKIVVSEAGASVYSASPYASQELPELDVSLRGAVSIARRLQDPLAELVKIDPKSIGVGQYQHDLAESKLSRSLDAVVEDCVNAVGVDVNTASAPLLTRVSGIGSTLAESIVRHRDSNGPFRTRAALKNVPRLGPKAFEQCAGFLRIREGDDPLDVSSVHPEAYPVVRRILTSAKTDLKSLIGNTAALRSMKPETFTDETFGLPTVTDILRELEKPGRDPRPAFKTAVFKEGVEKLSDLSSGMILEGVVTNVAAFGAFVDIGVHQDGLVHVSAMSRNFVKDPRDVVKPGDIVRVKVLDVDIPRKRISLTLRLDDETPAQSPGDGSRRGGGRSEGARGDGGRGNGGRGDGGRGDGARGDGGRGDGKGNGGQRDRTQGRGDDQRGRGDGGRGDGGRRGGGDQRGRGDGQRGGQRRQDRPAPTGAMAEALRKAGLTD</sequence>
<dbReference type="RefSeq" id="WP_192787311.1">
    <property type="nucleotide sequence ID" value="NZ_JADBEK010000001.1"/>
</dbReference>
<dbReference type="InterPro" id="IPR018974">
    <property type="entry name" value="Tex-like_N"/>
</dbReference>
<dbReference type="InterPro" id="IPR023323">
    <property type="entry name" value="Tex-like_dom_sf"/>
</dbReference>
<dbReference type="Pfam" id="PF22706">
    <property type="entry name" value="Tex_central_region"/>
    <property type="match status" value="1"/>
</dbReference>
<keyword evidence="5" id="KW-1185">Reference proteome</keyword>
<gene>
    <name evidence="4" type="ORF">H4W80_005069</name>
</gene>
<dbReference type="InterPro" id="IPR012337">
    <property type="entry name" value="RNaseH-like_sf"/>
</dbReference>
<feature type="compositionally biased region" description="Basic and acidic residues" evidence="2">
    <location>
        <begin position="746"/>
        <end position="814"/>
    </location>
</feature>
<dbReference type="InterPro" id="IPR032639">
    <property type="entry name" value="Tex_YqgF"/>
</dbReference>
<feature type="region of interest" description="Disordered" evidence="2">
    <location>
        <begin position="710"/>
        <end position="832"/>
    </location>
</feature>
<feature type="domain" description="S1 motif" evidence="3">
    <location>
        <begin position="640"/>
        <end position="709"/>
    </location>
</feature>
<dbReference type="SUPFAM" id="SSF47781">
    <property type="entry name" value="RuvA domain 2-like"/>
    <property type="match status" value="2"/>
</dbReference>
<keyword evidence="1" id="KW-0694">RNA-binding</keyword>
<evidence type="ECO:0000259" key="3">
    <source>
        <dbReference type="PROSITE" id="PS50126"/>
    </source>
</evidence>
<protein>
    <recommendedName>
        <fullName evidence="3">S1 motif domain-containing protein</fullName>
    </recommendedName>
</protein>
<evidence type="ECO:0000313" key="4">
    <source>
        <dbReference type="EMBL" id="MBE1586811.1"/>
    </source>
</evidence>
<dbReference type="Gene3D" id="3.30.420.140">
    <property type="entry name" value="YqgF/RNase H-like domain"/>
    <property type="match status" value="1"/>
</dbReference>
<dbReference type="PROSITE" id="PS50126">
    <property type="entry name" value="S1"/>
    <property type="match status" value="1"/>
</dbReference>
<dbReference type="Gene3D" id="1.10.10.650">
    <property type="entry name" value="RuvA domain 2-like"/>
    <property type="match status" value="1"/>
</dbReference>
<dbReference type="InterPro" id="IPR003029">
    <property type="entry name" value="S1_domain"/>
</dbReference>
<evidence type="ECO:0000313" key="5">
    <source>
        <dbReference type="Proteomes" id="UP000633509"/>
    </source>
</evidence>
<dbReference type="Gene3D" id="1.10.3500.10">
    <property type="entry name" value="Tex N-terminal region-like"/>
    <property type="match status" value="1"/>
</dbReference>
<dbReference type="InterPro" id="IPR041692">
    <property type="entry name" value="HHH_9"/>
</dbReference>
<dbReference type="EMBL" id="JADBEK010000001">
    <property type="protein sequence ID" value="MBE1586811.1"/>
    <property type="molecule type" value="Genomic_DNA"/>
</dbReference>
<dbReference type="InterPro" id="IPR012340">
    <property type="entry name" value="NA-bd_OB-fold"/>
</dbReference>
<organism evidence="4 5">
    <name type="scientific">Nonomuraea angiospora</name>
    <dbReference type="NCBI Taxonomy" id="46172"/>
    <lineage>
        <taxon>Bacteria</taxon>
        <taxon>Bacillati</taxon>
        <taxon>Actinomycetota</taxon>
        <taxon>Actinomycetes</taxon>
        <taxon>Streptosporangiales</taxon>
        <taxon>Streptosporangiaceae</taxon>
        <taxon>Nonomuraea</taxon>
    </lineage>
</organism>
<dbReference type="Pfam" id="PF00575">
    <property type="entry name" value="S1"/>
    <property type="match status" value="1"/>
</dbReference>
<dbReference type="Proteomes" id="UP000633509">
    <property type="component" value="Unassembled WGS sequence"/>
</dbReference>
<comment type="caution">
    <text evidence="4">The sequence shown here is derived from an EMBL/GenBank/DDBJ whole genome shotgun (WGS) entry which is preliminary data.</text>
</comment>
<dbReference type="SUPFAM" id="SSF158832">
    <property type="entry name" value="Tex N-terminal region-like"/>
    <property type="match status" value="1"/>
</dbReference>
<accession>A0ABR9M389</accession>
<dbReference type="InterPro" id="IPR055179">
    <property type="entry name" value="Tex-like_central_region"/>
</dbReference>